<reference evidence="1" key="1">
    <citation type="submission" date="2014-05" db="EMBL/GenBank/DDBJ databases">
        <authorList>
            <person name="Chronopoulou M."/>
        </authorList>
    </citation>
    <scope>NUCLEOTIDE SEQUENCE</scope>
    <source>
        <tissue evidence="1">Whole organism</tissue>
    </source>
</reference>
<organism evidence="1">
    <name type="scientific">Lepeophtheirus salmonis</name>
    <name type="common">Salmon louse</name>
    <name type="synonym">Caligus salmonis</name>
    <dbReference type="NCBI Taxonomy" id="72036"/>
    <lineage>
        <taxon>Eukaryota</taxon>
        <taxon>Metazoa</taxon>
        <taxon>Ecdysozoa</taxon>
        <taxon>Arthropoda</taxon>
        <taxon>Crustacea</taxon>
        <taxon>Multicrustacea</taxon>
        <taxon>Hexanauplia</taxon>
        <taxon>Copepoda</taxon>
        <taxon>Siphonostomatoida</taxon>
        <taxon>Caligidae</taxon>
        <taxon>Lepeophtheirus</taxon>
    </lineage>
</organism>
<dbReference type="AlphaFoldDB" id="A0A0K2UCI7"/>
<sequence length="60" mass="7149">MQHSMIHASRKNGEVKVKIQICQNFNIFTKFKKYMCTRLLAQTKEEPQYYFMSVVVCVTK</sequence>
<dbReference type="EMBL" id="HACA01018311">
    <property type="protein sequence ID" value="CDW35672.1"/>
    <property type="molecule type" value="Transcribed_RNA"/>
</dbReference>
<accession>A0A0K2UCI7</accession>
<name>A0A0K2UCI7_LEPSM</name>
<protein>
    <submittedName>
        <fullName evidence="1">Uncharacterized protein</fullName>
    </submittedName>
</protein>
<proteinExistence type="predicted"/>
<evidence type="ECO:0000313" key="1">
    <source>
        <dbReference type="EMBL" id="CDW35672.1"/>
    </source>
</evidence>